<keyword evidence="1" id="KW-0472">Membrane</keyword>
<name>A0ABW4Q4Y6_9MICC</name>
<dbReference type="RefSeq" id="WP_343877981.1">
    <property type="nucleotide sequence ID" value="NZ_BAAAIJ010000009.1"/>
</dbReference>
<feature type="transmembrane region" description="Helical" evidence="1">
    <location>
        <begin position="104"/>
        <end position="132"/>
    </location>
</feature>
<evidence type="ECO:0008006" key="4">
    <source>
        <dbReference type="Google" id="ProtNLM"/>
    </source>
</evidence>
<feature type="transmembrane region" description="Helical" evidence="1">
    <location>
        <begin position="176"/>
        <end position="193"/>
    </location>
</feature>
<feature type="transmembrane region" description="Helical" evidence="1">
    <location>
        <begin position="25"/>
        <end position="50"/>
    </location>
</feature>
<keyword evidence="3" id="KW-1185">Reference proteome</keyword>
<reference evidence="3" key="1">
    <citation type="journal article" date="2019" name="Int. J. Syst. Evol. Microbiol.">
        <title>The Global Catalogue of Microorganisms (GCM) 10K type strain sequencing project: providing services to taxonomists for standard genome sequencing and annotation.</title>
        <authorList>
            <consortium name="The Broad Institute Genomics Platform"/>
            <consortium name="The Broad Institute Genome Sequencing Center for Infectious Disease"/>
            <person name="Wu L."/>
            <person name="Ma J."/>
        </authorList>
    </citation>
    <scope>NUCLEOTIDE SEQUENCE [LARGE SCALE GENOMIC DNA]</scope>
    <source>
        <strain evidence="3">JCM 11496</strain>
    </source>
</reference>
<keyword evidence="1" id="KW-1133">Transmembrane helix</keyword>
<keyword evidence="1" id="KW-0812">Transmembrane</keyword>
<evidence type="ECO:0000313" key="3">
    <source>
        <dbReference type="Proteomes" id="UP001597307"/>
    </source>
</evidence>
<evidence type="ECO:0000256" key="1">
    <source>
        <dbReference type="SAM" id="Phobius"/>
    </source>
</evidence>
<dbReference type="Proteomes" id="UP001597307">
    <property type="component" value="Unassembled WGS sequence"/>
</dbReference>
<evidence type="ECO:0000313" key="2">
    <source>
        <dbReference type="EMBL" id="MFD1845775.1"/>
    </source>
</evidence>
<comment type="caution">
    <text evidence="2">The sequence shown here is derived from an EMBL/GenBank/DDBJ whole genome shotgun (WGS) entry which is preliminary data.</text>
</comment>
<protein>
    <recommendedName>
        <fullName evidence="4">DUF624 domain-containing protein</fullName>
    </recommendedName>
</protein>
<accession>A0ABW4Q4Y6</accession>
<feature type="transmembrane region" description="Helical" evidence="1">
    <location>
        <begin position="153"/>
        <end position="170"/>
    </location>
</feature>
<sequence length="198" mass="20925">MPPEPDGTESKWPGAANGVELFAQVIWAGVLTALAGFPIITLPAAIAAGTRHLQRYLRAERSSVRNYGADFVRALPGGLVVGVMAVLVAGLLGLNIFLSLAQVLFAWPVILVLGVLGLALTVLILLQAGYHWTPDRGWKGAIAEGARKLRDDPIGGVMIVAVLAVSGVVIWLLPPLIVAAVGCLLFTVLTVNVRQRRI</sequence>
<feature type="transmembrane region" description="Helical" evidence="1">
    <location>
        <begin position="71"/>
        <end position="98"/>
    </location>
</feature>
<organism evidence="2 3">
    <name type="scientific">Arthrobacter flavus</name>
    <dbReference type="NCBI Taxonomy" id="95172"/>
    <lineage>
        <taxon>Bacteria</taxon>
        <taxon>Bacillati</taxon>
        <taxon>Actinomycetota</taxon>
        <taxon>Actinomycetes</taxon>
        <taxon>Micrococcales</taxon>
        <taxon>Micrococcaceae</taxon>
        <taxon>Arthrobacter</taxon>
    </lineage>
</organism>
<proteinExistence type="predicted"/>
<gene>
    <name evidence="2" type="ORF">ACFSFX_04100</name>
</gene>
<dbReference type="EMBL" id="JBHUGA010000009">
    <property type="protein sequence ID" value="MFD1845775.1"/>
    <property type="molecule type" value="Genomic_DNA"/>
</dbReference>